<organism evidence="11 12">
    <name type="scientific">Roseburia lenta</name>
    <dbReference type="NCBI Taxonomy" id="2763061"/>
    <lineage>
        <taxon>Bacteria</taxon>
        <taxon>Bacillati</taxon>
        <taxon>Bacillota</taxon>
        <taxon>Clostridia</taxon>
        <taxon>Lachnospirales</taxon>
        <taxon>Lachnospiraceae</taxon>
        <taxon>Roseburia</taxon>
    </lineage>
</organism>
<keyword evidence="8 10" id="KW-0472">Membrane</keyword>
<evidence type="ECO:0000256" key="5">
    <source>
        <dbReference type="ARBA" id="ARBA00022475"/>
    </source>
</evidence>
<accession>A0ABR7GF35</accession>
<evidence type="ECO:0000256" key="2">
    <source>
        <dbReference type="ARBA" id="ARBA00008417"/>
    </source>
</evidence>
<keyword evidence="12" id="KW-1185">Reference proteome</keyword>
<dbReference type="PIRSF" id="PIRSF006603">
    <property type="entry name" value="DinF"/>
    <property type="match status" value="1"/>
</dbReference>
<evidence type="ECO:0000256" key="7">
    <source>
        <dbReference type="ARBA" id="ARBA00022989"/>
    </source>
</evidence>
<evidence type="ECO:0000256" key="4">
    <source>
        <dbReference type="ARBA" id="ARBA00022448"/>
    </source>
</evidence>
<keyword evidence="5" id="KW-1003">Cell membrane</keyword>
<dbReference type="InterPro" id="IPR002528">
    <property type="entry name" value="MATE_fam"/>
</dbReference>
<keyword evidence="7 10" id="KW-1133">Transmembrane helix</keyword>
<feature type="transmembrane region" description="Helical" evidence="10">
    <location>
        <begin position="238"/>
        <end position="258"/>
    </location>
</feature>
<dbReference type="InterPro" id="IPR048279">
    <property type="entry name" value="MdtK-like"/>
</dbReference>
<evidence type="ECO:0000256" key="1">
    <source>
        <dbReference type="ARBA" id="ARBA00004651"/>
    </source>
</evidence>
<feature type="transmembrane region" description="Helical" evidence="10">
    <location>
        <begin position="278"/>
        <end position="305"/>
    </location>
</feature>
<feature type="transmembrane region" description="Helical" evidence="10">
    <location>
        <begin position="200"/>
        <end position="218"/>
    </location>
</feature>
<proteinExistence type="inferred from homology"/>
<protein>
    <recommendedName>
        <fullName evidence="3">Multidrug export protein MepA</fullName>
    </recommendedName>
</protein>
<sequence>MEKEIRSDNPLGYVPENKLLRQFAIPSIIAMLVSSLYNIVDQFFIGNAVGELGNAATNIAFPLNTSCVAIALLMGIGGASTFNLSMGRGDSKGAGKYIGNSATVMLVLGVVLSAVTLLFLAPLLRFFGSPEEVLPYAMEYTRITALGFPFLILSTGGGHLVRADGSPKMTMAINIVGAVVNTVLDAIFVFGFGWGMTGAAAATVIGQVIASIMVIVYLSHYKTVPLHRDAFLPKAEVVLSVVSLGAAPCFNQLAMMLVQIVLNRTLKYYGGLSIYGESIPIACSGIIAKVSMIVMAFVIGISQGLQPIVSFNYGAKTYGRVKKSYFMAIRISAVICVISFVLFQAFPRQIISIFGNGSELYFDFGVNFFRKYLFFICLCFMQPISANFFTAIGKPKKGIFMSLTRQIIFLLPLLLILPRFMGIDGVMYAGPIADLVATIVCTILVVLEMRRPEFAKN</sequence>
<evidence type="ECO:0000256" key="10">
    <source>
        <dbReference type="SAM" id="Phobius"/>
    </source>
</evidence>
<keyword evidence="4" id="KW-0813">Transport</keyword>
<comment type="caution">
    <text evidence="11">The sequence shown here is derived from an EMBL/GenBank/DDBJ whole genome shotgun (WGS) entry which is preliminary data.</text>
</comment>
<evidence type="ECO:0000256" key="9">
    <source>
        <dbReference type="ARBA" id="ARBA00023251"/>
    </source>
</evidence>
<evidence type="ECO:0000256" key="6">
    <source>
        <dbReference type="ARBA" id="ARBA00022692"/>
    </source>
</evidence>
<dbReference type="InterPro" id="IPR051327">
    <property type="entry name" value="MATE_MepA_subfamily"/>
</dbReference>
<evidence type="ECO:0000256" key="3">
    <source>
        <dbReference type="ARBA" id="ARBA00022106"/>
    </source>
</evidence>
<dbReference type="RefSeq" id="WP_186854099.1">
    <property type="nucleotide sequence ID" value="NZ_JACOPG010000002.1"/>
</dbReference>
<evidence type="ECO:0000256" key="8">
    <source>
        <dbReference type="ARBA" id="ARBA00023136"/>
    </source>
</evidence>
<feature type="transmembrane region" description="Helical" evidence="10">
    <location>
        <begin position="403"/>
        <end position="421"/>
    </location>
</feature>
<keyword evidence="9" id="KW-0046">Antibiotic resistance</keyword>
<dbReference type="PANTHER" id="PTHR43823">
    <property type="entry name" value="SPORULATION PROTEIN YKVU"/>
    <property type="match status" value="1"/>
</dbReference>
<dbReference type="EMBL" id="JACOPG010000002">
    <property type="protein sequence ID" value="MBC5686051.1"/>
    <property type="molecule type" value="Genomic_DNA"/>
</dbReference>
<dbReference type="Proteomes" id="UP000643810">
    <property type="component" value="Unassembled WGS sequence"/>
</dbReference>
<feature type="transmembrane region" description="Helical" evidence="10">
    <location>
        <begin position="59"/>
        <end position="85"/>
    </location>
</feature>
<evidence type="ECO:0000313" key="12">
    <source>
        <dbReference type="Proteomes" id="UP000643810"/>
    </source>
</evidence>
<dbReference type="PANTHER" id="PTHR43823:SF3">
    <property type="entry name" value="MULTIDRUG EXPORT PROTEIN MEPA"/>
    <property type="match status" value="1"/>
</dbReference>
<feature type="transmembrane region" description="Helical" evidence="10">
    <location>
        <begin position="372"/>
        <end position="391"/>
    </location>
</feature>
<feature type="transmembrane region" description="Helical" evidence="10">
    <location>
        <begin position="427"/>
        <end position="447"/>
    </location>
</feature>
<dbReference type="CDD" id="cd13143">
    <property type="entry name" value="MATE_MepA_like"/>
    <property type="match status" value="1"/>
</dbReference>
<keyword evidence="6 10" id="KW-0812">Transmembrane</keyword>
<dbReference type="InterPro" id="IPR045070">
    <property type="entry name" value="MATE_MepA-like"/>
</dbReference>
<feature type="transmembrane region" description="Helical" evidence="10">
    <location>
        <begin position="97"/>
        <end position="120"/>
    </location>
</feature>
<gene>
    <name evidence="11" type="ORF">H8R94_05440</name>
</gene>
<comment type="similarity">
    <text evidence="2">Belongs to the multi antimicrobial extrusion (MATE) (TC 2.A.66.1) family. MepA subfamily.</text>
</comment>
<evidence type="ECO:0000313" key="11">
    <source>
        <dbReference type="EMBL" id="MBC5686051.1"/>
    </source>
</evidence>
<name>A0ABR7GF35_9FIRM</name>
<comment type="subcellular location">
    <subcellularLocation>
        <location evidence="1">Cell membrane</location>
        <topology evidence="1">Multi-pass membrane protein</topology>
    </subcellularLocation>
</comment>
<feature type="transmembrane region" description="Helical" evidence="10">
    <location>
        <begin position="20"/>
        <end position="39"/>
    </location>
</feature>
<dbReference type="Pfam" id="PF01554">
    <property type="entry name" value="MatE"/>
    <property type="match status" value="2"/>
</dbReference>
<feature type="transmembrane region" description="Helical" evidence="10">
    <location>
        <begin position="325"/>
        <end position="346"/>
    </location>
</feature>
<reference evidence="11 12" key="1">
    <citation type="submission" date="2020-08" db="EMBL/GenBank/DDBJ databases">
        <title>Genome public.</title>
        <authorList>
            <person name="Liu C."/>
            <person name="Sun Q."/>
        </authorList>
    </citation>
    <scope>NUCLEOTIDE SEQUENCE [LARGE SCALE GENOMIC DNA]</scope>
    <source>
        <strain evidence="11 12">NSJ-9</strain>
    </source>
</reference>
<feature type="transmembrane region" description="Helical" evidence="10">
    <location>
        <begin position="140"/>
        <end position="161"/>
    </location>
</feature>
<feature type="transmembrane region" description="Helical" evidence="10">
    <location>
        <begin position="173"/>
        <end position="194"/>
    </location>
</feature>